<keyword evidence="3" id="KW-1185">Reference proteome</keyword>
<evidence type="ECO:0000313" key="3">
    <source>
        <dbReference type="Proteomes" id="UP001190700"/>
    </source>
</evidence>
<feature type="compositionally biased region" description="Gly residues" evidence="1">
    <location>
        <begin position="286"/>
        <end position="301"/>
    </location>
</feature>
<dbReference type="EMBL" id="LGRX02001256">
    <property type="protein sequence ID" value="KAK3286476.1"/>
    <property type="molecule type" value="Genomic_DNA"/>
</dbReference>
<dbReference type="AlphaFoldDB" id="A0AAE0H019"/>
<evidence type="ECO:0000313" key="2">
    <source>
        <dbReference type="EMBL" id="KAK3286476.1"/>
    </source>
</evidence>
<organism evidence="2 3">
    <name type="scientific">Cymbomonas tetramitiformis</name>
    <dbReference type="NCBI Taxonomy" id="36881"/>
    <lineage>
        <taxon>Eukaryota</taxon>
        <taxon>Viridiplantae</taxon>
        <taxon>Chlorophyta</taxon>
        <taxon>Pyramimonadophyceae</taxon>
        <taxon>Pyramimonadales</taxon>
        <taxon>Pyramimonadaceae</taxon>
        <taxon>Cymbomonas</taxon>
    </lineage>
</organism>
<comment type="caution">
    <text evidence="2">The sequence shown here is derived from an EMBL/GenBank/DDBJ whole genome shotgun (WGS) entry which is preliminary data.</text>
</comment>
<reference evidence="2 3" key="1">
    <citation type="journal article" date="2015" name="Genome Biol. Evol.">
        <title>Comparative Genomics of a Bacterivorous Green Alga Reveals Evolutionary Causalities and Consequences of Phago-Mixotrophic Mode of Nutrition.</title>
        <authorList>
            <person name="Burns J.A."/>
            <person name="Paasch A."/>
            <person name="Narechania A."/>
            <person name="Kim E."/>
        </authorList>
    </citation>
    <scope>NUCLEOTIDE SEQUENCE [LARGE SCALE GENOMIC DNA]</scope>
    <source>
        <strain evidence="2 3">PLY_AMNH</strain>
    </source>
</reference>
<evidence type="ECO:0000256" key="1">
    <source>
        <dbReference type="SAM" id="MobiDB-lite"/>
    </source>
</evidence>
<dbReference type="Proteomes" id="UP001190700">
    <property type="component" value="Unassembled WGS sequence"/>
</dbReference>
<feature type="region of interest" description="Disordered" evidence="1">
    <location>
        <begin position="286"/>
        <end position="309"/>
    </location>
</feature>
<protein>
    <submittedName>
        <fullName evidence="2">Uncharacterized protein</fullName>
    </submittedName>
</protein>
<sequence>MGIPEVIKDFLKFLLHALDDSGGWSALGASGLHVAGVACFLSGGEEVCGGVEEAGEVGTVLYDMVVGNWGGGRGKSKEGMVGWRGFMEGWSQISVEGEVKRVVTHCHIREWTTVASTGGRAKLVREPKSREGDGEDGMRLGAVMKAIRQWWVEGGGGGIGGLSGDGFQETSGVGRLVCEHHHPSGKVGGGVASFHTEVEEEPFGVCNEVTEAVRGVEVGWWRLATAVIGDGSASSGSVEVSFTFVAEGLEFGVYCMEKAACGGCFEEAETMLKLLQVAPGAKETGGYGVGDERGGSGGVAGGVHTRRAP</sequence>
<proteinExistence type="predicted"/>
<name>A0AAE0H019_9CHLO</name>
<gene>
    <name evidence="2" type="ORF">CYMTET_5978</name>
</gene>
<accession>A0AAE0H019</accession>